<sequence>MVSSSVKKIFILIFIGIIILILYISRSIIKPILFSIVLAYLINPMVELLVRRGLRKKTAVLLTLLLLLAFTFLGIFFIIPGLLRDMLEFLKNTDSYSSMAGEYLNKIGYDKLPLYLKNAANSSLLRVERAMVDYLNRFFNQLIDFTMELPTYILTPVFVYYFLIDTEYFLKIIKSIIPMRIRSKAIELGHEIDKIIGSFIKSQIILSIIIAVLTFFALIILKIRYAIIIAFINGITNIIPYFGPVIGLLPALFAGLAESVNKAIMVVAAFFVIQQVESSIVAPKLMGDTIGIHPVIVMIVLILGGKFFGGWGLVLSIPAAGAIKVTYRYIMKNLY</sequence>
<feature type="transmembrane region" description="Helical" evidence="8">
    <location>
        <begin position="32"/>
        <end position="50"/>
    </location>
</feature>
<comment type="subcellular location">
    <subcellularLocation>
        <location evidence="1">Cell membrane</location>
        <topology evidence="1">Multi-pass membrane protein</topology>
    </subcellularLocation>
</comment>
<name>A0A4R7KRH9_9CLOT</name>
<dbReference type="EMBL" id="SOAZ01000005">
    <property type="protein sequence ID" value="TDT61992.1"/>
    <property type="molecule type" value="Genomic_DNA"/>
</dbReference>
<feature type="transmembrane region" description="Helical" evidence="8">
    <location>
        <begin position="62"/>
        <end position="83"/>
    </location>
</feature>
<evidence type="ECO:0000256" key="8">
    <source>
        <dbReference type="SAM" id="Phobius"/>
    </source>
</evidence>
<proteinExistence type="inferred from homology"/>
<keyword evidence="6 8" id="KW-1133">Transmembrane helix</keyword>
<dbReference type="GO" id="GO:0055085">
    <property type="term" value="P:transmembrane transport"/>
    <property type="evidence" value="ECO:0007669"/>
    <property type="project" value="TreeGrafter"/>
</dbReference>
<keyword evidence="5 8" id="KW-0812">Transmembrane</keyword>
<keyword evidence="4" id="KW-1003">Cell membrane</keyword>
<keyword evidence="3" id="KW-0813">Transport</keyword>
<reference evidence="9 10" key="1">
    <citation type="submission" date="2019-03" db="EMBL/GenBank/DDBJ databases">
        <title>Genomic Encyclopedia of Type Strains, Phase IV (KMG-IV): sequencing the most valuable type-strain genomes for metagenomic binning, comparative biology and taxonomic classification.</title>
        <authorList>
            <person name="Goeker M."/>
        </authorList>
    </citation>
    <scope>NUCLEOTIDE SEQUENCE [LARGE SCALE GENOMIC DNA]</scope>
    <source>
        <strain evidence="9 10">DSM 24455</strain>
    </source>
</reference>
<evidence type="ECO:0000256" key="5">
    <source>
        <dbReference type="ARBA" id="ARBA00022692"/>
    </source>
</evidence>
<evidence type="ECO:0000256" key="2">
    <source>
        <dbReference type="ARBA" id="ARBA00009773"/>
    </source>
</evidence>
<dbReference type="PANTHER" id="PTHR21716:SF53">
    <property type="entry name" value="PERMEASE PERM-RELATED"/>
    <property type="match status" value="1"/>
</dbReference>
<comment type="similarity">
    <text evidence="2">Belongs to the autoinducer-2 exporter (AI-2E) (TC 2.A.86) family.</text>
</comment>
<dbReference type="AlphaFoldDB" id="A0A4R7KRH9"/>
<feature type="transmembrane region" description="Helical" evidence="8">
    <location>
        <begin position="149"/>
        <end position="170"/>
    </location>
</feature>
<feature type="transmembrane region" description="Helical" evidence="8">
    <location>
        <begin position="9"/>
        <end position="26"/>
    </location>
</feature>
<feature type="transmembrane region" description="Helical" evidence="8">
    <location>
        <begin position="295"/>
        <end position="323"/>
    </location>
</feature>
<protein>
    <submittedName>
        <fullName evidence="9">Putative PurR-regulated permease PerM</fullName>
    </submittedName>
</protein>
<dbReference type="GO" id="GO:0005886">
    <property type="term" value="C:plasma membrane"/>
    <property type="evidence" value="ECO:0007669"/>
    <property type="project" value="UniProtKB-SubCell"/>
</dbReference>
<evidence type="ECO:0000256" key="1">
    <source>
        <dbReference type="ARBA" id="ARBA00004651"/>
    </source>
</evidence>
<evidence type="ECO:0000256" key="3">
    <source>
        <dbReference type="ARBA" id="ARBA00022448"/>
    </source>
</evidence>
<gene>
    <name evidence="9" type="ORF">EDD71_105173</name>
</gene>
<dbReference type="RefSeq" id="WP_166636343.1">
    <property type="nucleotide sequence ID" value="NZ_SOAZ01000005.1"/>
</dbReference>
<evidence type="ECO:0000313" key="9">
    <source>
        <dbReference type="EMBL" id="TDT61992.1"/>
    </source>
</evidence>
<feature type="transmembrane region" description="Helical" evidence="8">
    <location>
        <begin position="263"/>
        <end position="283"/>
    </location>
</feature>
<evidence type="ECO:0000256" key="4">
    <source>
        <dbReference type="ARBA" id="ARBA00022475"/>
    </source>
</evidence>
<dbReference type="Pfam" id="PF01594">
    <property type="entry name" value="AI-2E_transport"/>
    <property type="match status" value="1"/>
</dbReference>
<dbReference type="Proteomes" id="UP000295325">
    <property type="component" value="Unassembled WGS sequence"/>
</dbReference>
<evidence type="ECO:0000256" key="6">
    <source>
        <dbReference type="ARBA" id="ARBA00022989"/>
    </source>
</evidence>
<dbReference type="InterPro" id="IPR002549">
    <property type="entry name" value="AI-2E-like"/>
</dbReference>
<accession>A0A4R7KRH9</accession>
<keyword evidence="7 8" id="KW-0472">Membrane</keyword>
<evidence type="ECO:0000313" key="10">
    <source>
        <dbReference type="Proteomes" id="UP000295325"/>
    </source>
</evidence>
<organism evidence="9 10">
    <name type="scientific">Fonticella tunisiensis</name>
    <dbReference type="NCBI Taxonomy" id="1096341"/>
    <lineage>
        <taxon>Bacteria</taxon>
        <taxon>Bacillati</taxon>
        <taxon>Bacillota</taxon>
        <taxon>Clostridia</taxon>
        <taxon>Eubacteriales</taxon>
        <taxon>Clostridiaceae</taxon>
        <taxon>Fonticella</taxon>
    </lineage>
</organism>
<dbReference type="PANTHER" id="PTHR21716">
    <property type="entry name" value="TRANSMEMBRANE PROTEIN"/>
    <property type="match status" value="1"/>
</dbReference>
<keyword evidence="10" id="KW-1185">Reference proteome</keyword>
<feature type="transmembrane region" description="Helical" evidence="8">
    <location>
        <begin position="204"/>
        <end position="232"/>
    </location>
</feature>
<evidence type="ECO:0000256" key="7">
    <source>
        <dbReference type="ARBA" id="ARBA00023136"/>
    </source>
</evidence>
<comment type="caution">
    <text evidence="9">The sequence shown here is derived from an EMBL/GenBank/DDBJ whole genome shotgun (WGS) entry which is preliminary data.</text>
</comment>